<feature type="compositionally biased region" description="Basic and acidic residues" evidence="9">
    <location>
        <begin position="793"/>
        <end position="809"/>
    </location>
</feature>
<evidence type="ECO:0000256" key="6">
    <source>
        <dbReference type="ARBA" id="ARBA00022840"/>
    </source>
</evidence>
<keyword evidence="3" id="KW-0808">Transferase</keyword>
<dbReference type="GO" id="GO:0004674">
    <property type="term" value="F:protein serine/threonine kinase activity"/>
    <property type="evidence" value="ECO:0007669"/>
    <property type="project" value="UniProtKB-KW"/>
</dbReference>
<feature type="chain" id="PRO_5034334734" description="non-specific serine/threonine protein kinase" evidence="10">
    <location>
        <begin position="22"/>
        <end position="964"/>
    </location>
</feature>
<gene>
    <name evidence="12" type="ORF">UBRO2_00444</name>
</gene>
<feature type="region of interest" description="Disordered" evidence="9">
    <location>
        <begin position="777"/>
        <end position="809"/>
    </location>
</feature>
<keyword evidence="6" id="KW-0067">ATP-binding</keyword>
<feature type="compositionally biased region" description="Low complexity" evidence="9">
    <location>
        <begin position="828"/>
        <end position="846"/>
    </location>
</feature>
<keyword evidence="4" id="KW-0547">Nucleotide-binding</keyword>
<reference evidence="12" key="1">
    <citation type="submission" date="2018-08" db="EMBL/GenBank/DDBJ databases">
        <authorList>
            <person name="Guldener U."/>
        </authorList>
    </citation>
    <scope>NUCLEOTIDE SEQUENCE</scope>
    <source>
        <strain evidence="12">UB2</strain>
    </source>
</reference>
<organism evidence="12 13">
    <name type="scientific">Ustilago bromivora</name>
    <dbReference type="NCBI Taxonomy" id="307758"/>
    <lineage>
        <taxon>Eukaryota</taxon>
        <taxon>Fungi</taxon>
        <taxon>Dikarya</taxon>
        <taxon>Basidiomycota</taxon>
        <taxon>Ustilaginomycotina</taxon>
        <taxon>Ustilaginomycetes</taxon>
        <taxon>Ustilaginales</taxon>
        <taxon>Ustilaginaceae</taxon>
        <taxon>Ustilago</taxon>
    </lineage>
</organism>
<dbReference type="GO" id="GO:0005783">
    <property type="term" value="C:endoplasmic reticulum"/>
    <property type="evidence" value="ECO:0007669"/>
    <property type="project" value="TreeGrafter"/>
</dbReference>
<comment type="catalytic activity">
    <reaction evidence="8">
        <text>L-seryl-[protein] + ATP = O-phospho-L-seryl-[protein] + ADP + H(+)</text>
        <dbReference type="Rhea" id="RHEA:17989"/>
        <dbReference type="Rhea" id="RHEA-COMP:9863"/>
        <dbReference type="Rhea" id="RHEA-COMP:11604"/>
        <dbReference type="ChEBI" id="CHEBI:15378"/>
        <dbReference type="ChEBI" id="CHEBI:29999"/>
        <dbReference type="ChEBI" id="CHEBI:30616"/>
        <dbReference type="ChEBI" id="CHEBI:83421"/>
        <dbReference type="ChEBI" id="CHEBI:456216"/>
        <dbReference type="EC" id="2.7.11.1"/>
    </reaction>
</comment>
<evidence type="ECO:0000313" key="12">
    <source>
        <dbReference type="EMBL" id="SYW75034.1"/>
    </source>
</evidence>
<dbReference type="Proteomes" id="UP000658997">
    <property type="component" value="Unassembled WGS sequence"/>
</dbReference>
<sequence length="964" mass="105210">MVRISSLTFAPLALAVAGASAKTSLYLSPARNIAAPIRISAEEADRILSHHINTGDALDQKDETEMWAHVLHSNKEVGQRVMVERLFDGHEQEQNRLLVLMHGSAYHDVIPSHLSPTHTIPTSPNSNSFDALFDSYLSSISQILKSSDSAFSHLAGTFMDGFSASIDWLSTTSHSAASKWSQEASELKSTAFSKLEKELRSAEALLAKLESSGKNEDLSLQPLRFAGLEEVESTYGADSVEYAKAKKWVQEAVEKITSLFEAKSESQGRAASIAFIVTSSSNGSGAVPHLTKRSDLLLPFKRQLSFDSALSSQDALESKPSPSPSPFPSRLPSNLLSTCFTSATDLEKATNSCSGHGSAVKTSKGGKPCYRCQCKATEVRKGKKVYWAGAACEKKDISTEFVLLASSVLLLVLASVGSVYFLWKQASEELPGTLASVSISLKASELGWVTSRIIDSNSSPSSSIRSGASSSRDLVPAPRPCDLQIILRTRDQTAYYDPSSNELSLQKRHPSRQYDAFEGSEPGSREAPLVPHRSQSLLKRFTRSLTPATAARGRNKAGEGVQVVCPTCARPWSIPHDDEEEEGGFGHRFEEEAQDATAGYEEDSPSFMAPNYFRLLAQANTTPHSNSSSRPSTPQQRFSSVSGTSTPLSPAPHSTSDPIPSTSSAQGYYSRFFIELHPLGRGARGQVFLCQHILNNNKLGKYAIKKIPVGDHASSLLQSLNEVHLMESLHHPHLIHYQHAWIERCSLGKFQPQVPTLFVLMMAANAGSLADWISARAGEKRDSSPRPTGVETPVEKSGEEKVEKEASPVDRRKIERLKAALRQRRATRQTQPTSSSHPCSSTESEASAGVGVHLLRTEEIYSLIHDIVSGLSFLHNRGILHLDIKPGNVLLHWDEDSLIPRALLSDFGSSLHLHDNWTRTRSGHTGTMEYMSPETIVSDPKTGRLRELSSKADIWSASCFTTPT</sequence>
<dbReference type="FunFam" id="3.30.200.20:FF:000306">
    <property type="entry name" value="IKS protein kinase"/>
    <property type="match status" value="1"/>
</dbReference>
<evidence type="ECO:0000256" key="10">
    <source>
        <dbReference type="SAM" id="SignalP"/>
    </source>
</evidence>
<comment type="catalytic activity">
    <reaction evidence="7">
        <text>L-threonyl-[protein] + ATP = O-phospho-L-threonyl-[protein] + ADP + H(+)</text>
        <dbReference type="Rhea" id="RHEA:46608"/>
        <dbReference type="Rhea" id="RHEA-COMP:11060"/>
        <dbReference type="Rhea" id="RHEA-COMP:11605"/>
        <dbReference type="ChEBI" id="CHEBI:15378"/>
        <dbReference type="ChEBI" id="CHEBI:30013"/>
        <dbReference type="ChEBI" id="CHEBI:30616"/>
        <dbReference type="ChEBI" id="CHEBI:61977"/>
        <dbReference type="ChEBI" id="CHEBI:456216"/>
        <dbReference type="EC" id="2.7.11.1"/>
    </reaction>
</comment>
<dbReference type="EC" id="2.7.11.1" evidence="1"/>
<dbReference type="InterPro" id="IPR011009">
    <property type="entry name" value="Kinase-like_dom_sf"/>
</dbReference>
<evidence type="ECO:0000256" key="2">
    <source>
        <dbReference type="ARBA" id="ARBA00022527"/>
    </source>
</evidence>
<feature type="region of interest" description="Disordered" evidence="9">
    <location>
        <begin position="821"/>
        <end position="846"/>
    </location>
</feature>
<keyword evidence="10" id="KW-0732">Signal</keyword>
<dbReference type="Gene3D" id="3.30.200.20">
    <property type="entry name" value="Phosphorylase Kinase, domain 1"/>
    <property type="match status" value="1"/>
</dbReference>
<dbReference type="SUPFAM" id="SSF56112">
    <property type="entry name" value="Protein kinase-like (PK-like)"/>
    <property type="match status" value="1"/>
</dbReference>
<keyword evidence="2" id="KW-0723">Serine/threonine-protein kinase</keyword>
<proteinExistence type="predicted"/>
<dbReference type="SMART" id="SM00220">
    <property type="entry name" value="S_TKc"/>
    <property type="match status" value="1"/>
</dbReference>
<name>A0A8H8QJ57_9BASI</name>
<evidence type="ECO:0000256" key="4">
    <source>
        <dbReference type="ARBA" id="ARBA00022741"/>
    </source>
</evidence>
<dbReference type="AlphaFoldDB" id="A0A8H8QJ57"/>
<dbReference type="InterPro" id="IPR053065">
    <property type="entry name" value="Archenteron_Induction-Rel"/>
</dbReference>
<dbReference type="PANTHER" id="PTHR36853:SF1">
    <property type="entry name" value="DUF3844 DOMAIN-CONTAINING PROTEIN"/>
    <property type="match status" value="1"/>
</dbReference>
<evidence type="ECO:0000256" key="9">
    <source>
        <dbReference type="SAM" id="MobiDB-lite"/>
    </source>
</evidence>
<dbReference type="GO" id="GO:0005524">
    <property type="term" value="F:ATP binding"/>
    <property type="evidence" value="ECO:0007669"/>
    <property type="project" value="UniProtKB-KW"/>
</dbReference>
<feature type="region of interest" description="Disordered" evidence="9">
    <location>
        <begin position="456"/>
        <end position="476"/>
    </location>
</feature>
<evidence type="ECO:0000256" key="3">
    <source>
        <dbReference type="ARBA" id="ARBA00022679"/>
    </source>
</evidence>
<keyword evidence="13" id="KW-1185">Reference proteome</keyword>
<feature type="region of interest" description="Disordered" evidence="9">
    <location>
        <begin position="497"/>
        <end position="532"/>
    </location>
</feature>
<dbReference type="PANTHER" id="PTHR36853">
    <property type="entry name" value="EXPRESSED PROTEIN"/>
    <property type="match status" value="1"/>
</dbReference>
<dbReference type="InterPro" id="IPR024382">
    <property type="entry name" value="Vps3844_C"/>
</dbReference>
<evidence type="ECO:0000256" key="1">
    <source>
        <dbReference type="ARBA" id="ARBA00012513"/>
    </source>
</evidence>
<protein>
    <recommendedName>
        <fullName evidence="1">non-specific serine/threonine protein kinase</fullName>
        <ecNumber evidence="1">2.7.11.1</ecNumber>
    </recommendedName>
</protein>
<dbReference type="Pfam" id="PF12955">
    <property type="entry name" value="Vps3844_C"/>
    <property type="match status" value="1"/>
</dbReference>
<evidence type="ECO:0000259" key="11">
    <source>
        <dbReference type="PROSITE" id="PS50011"/>
    </source>
</evidence>
<dbReference type="Pfam" id="PF00069">
    <property type="entry name" value="Pkinase"/>
    <property type="match status" value="1"/>
</dbReference>
<dbReference type="InterPro" id="IPR000719">
    <property type="entry name" value="Prot_kinase_dom"/>
</dbReference>
<evidence type="ECO:0000256" key="7">
    <source>
        <dbReference type="ARBA" id="ARBA00047899"/>
    </source>
</evidence>
<evidence type="ECO:0000313" key="13">
    <source>
        <dbReference type="Proteomes" id="UP000658997"/>
    </source>
</evidence>
<feature type="compositionally biased region" description="Low complexity" evidence="9">
    <location>
        <begin position="456"/>
        <end position="472"/>
    </location>
</feature>
<evidence type="ECO:0000256" key="5">
    <source>
        <dbReference type="ARBA" id="ARBA00022777"/>
    </source>
</evidence>
<dbReference type="PROSITE" id="PS50011">
    <property type="entry name" value="PROTEIN_KINASE_DOM"/>
    <property type="match status" value="1"/>
</dbReference>
<dbReference type="PROSITE" id="PS00108">
    <property type="entry name" value="PROTEIN_KINASE_ST"/>
    <property type="match status" value="1"/>
</dbReference>
<evidence type="ECO:0000256" key="8">
    <source>
        <dbReference type="ARBA" id="ARBA00048679"/>
    </source>
</evidence>
<feature type="domain" description="Protein kinase" evidence="11">
    <location>
        <begin position="673"/>
        <end position="964"/>
    </location>
</feature>
<dbReference type="Gene3D" id="1.10.510.10">
    <property type="entry name" value="Transferase(Phosphotransferase) domain 1"/>
    <property type="match status" value="1"/>
</dbReference>
<comment type="caution">
    <text evidence="12">The sequence shown here is derived from an EMBL/GenBank/DDBJ whole genome shotgun (WGS) entry which is preliminary data.</text>
</comment>
<feature type="signal peptide" evidence="10">
    <location>
        <begin position="1"/>
        <end position="21"/>
    </location>
</feature>
<feature type="region of interest" description="Disordered" evidence="9">
    <location>
        <begin position="620"/>
        <end position="662"/>
    </location>
</feature>
<keyword evidence="5 12" id="KW-0418">Kinase</keyword>
<accession>A0A8H8QJ57</accession>
<dbReference type="InterPro" id="IPR008271">
    <property type="entry name" value="Ser/Thr_kinase_AS"/>
</dbReference>
<dbReference type="EMBL" id="ULHB01000004">
    <property type="protein sequence ID" value="SYW75034.1"/>
    <property type="molecule type" value="Genomic_DNA"/>
</dbReference>